<evidence type="ECO:0000256" key="1">
    <source>
        <dbReference type="SAM" id="Coils"/>
    </source>
</evidence>
<feature type="coiled-coil region" evidence="1">
    <location>
        <begin position="3"/>
        <end position="62"/>
    </location>
</feature>
<sequence>MQIERLEERKETLKEVKRKLTQVILPQIKSNTKAHFGIRNFRNELTNEIYTLESNIKILLNQPDKYMNLKISNSIMKKIIDLNNTIPSMTLLVFLEFILDLSKDLLFSELLTEIANIEINEKTELLLNQTDFYVCKKKDEKEDKVIVYKIDDLIVFEDGKHLNLEHFEHYSFNNYNFLFSSKYTLLDIKKFKNIW</sequence>
<reference evidence="2 3" key="1">
    <citation type="submission" date="2019-10" db="EMBL/GenBank/DDBJ databases">
        <title>Poseidonibacter ostreae sp. nov., isolated from the gut of the Ostrea denselamellosa.</title>
        <authorList>
            <person name="Choi A."/>
        </authorList>
    </citation>
    <scope>NUCLEOTIDE SEQUENCE [LARGE SCALE GENOMIC DNA]</scope>
    <source>
        <strain evidence="2 3">SJOD-M-5</strain>
    </source>
</reference>
<protein>
    <submittedName>
        <fullName evidence="2">Uncharacterized protein</fullName>
    </submittedName>
</protein>
<accession>A0ABQ6VNE1</accession>
<keyword evidence="3" id="KW-1185">Reference proteome</keyword>
<name>A0ABQ6VNE1_9BACT</name>
<organism evidence="2 3">
    <name type="scientific">Poseidonibacter ostreae</name>
    <dbReference type="NCBI Taxonomy" id="2654171"/>
    <lineage>
        <taxon>Bacteria</taxon>
        <taxon>Pseudomonadati</taxon>
        <taxon>Campylobacterota</taxon>
        <taxon>Epsilonproteobacteria</taxon>
        <taxon>Campylobacterales</taxon>
        <taxon>Arcobacteraceae</taxon>
        <taxon>Poseidonibacter</taxon>
    </lineage>
</organism>
<evidence type="ECO:0000313" key="3">
    <source>
        <dbReference type="Proteomes" id="UP000461010"/>
    </source>
</evidence>
<keyword evidence="1" id="KW-0175">Coiled coil</keyword>
<proteinExistence type="predicted"/>
<comment type="caution">
    <text evidence="2">The sequence shown here is derived from an EMBL/GenBank/DDBJ whole genome shotgun (WGS) entry which is preliminary data.</text>
</comment>
<evidence type="ECO:0000313" key="2">
    <source>
        <dbReference type="EMBL" id="KAB7891528.1"/>
    </source>
</evidence>
<dbReference type="EMBL" id="WFKJ01000016">
    <property type="protein sequence ID" value="KAB7891528.1"/>
    <property type="molecule type" value="Genomic_DNA"/>
</dbReference>
<dbReference type="RefSeq" id="WP_152189546.1">
    <property type="nucleotide sequence ID" value="NZ_WFKJ01000016.1"/>
</dbReference>
<dbReference type="Proteomes" id="UP000461010">
    <property type="component" value="Unassembled WGS sequence"/>
</dbReference>
<gene>
    <name evidence="2" type="ORF">GBG18_06605</name>
</gene>